<dbReference type="GO" id="GO:0005125">
    <property type="term" value="F:cytokine activity"/>
    <property type="evidence" value="ECO:0007669"/>
    <property type="project" value="UniProtKB-KW"/>
</dbReference>
<dbReference type="GO" id="GO:0005615">
    <property type="term" value="C:extracellular space"/>
    <property type="evidence" value="ECO:0007669"/>
    <property type="project" value="UniProtKB-KW"/>
</dbReference>
<evidence type="ECO:0000256" key="2">
    <source>
        <dbReference type="ARBA" id="ARBA00005851"/>
    </source>
</evidence>
<keyword evidence="4" id="KW-0964">Secreted</keyword>
<evidence type="ECO:0000256" key="8">
    <source>
        <dbReference type="ARBA" id="ARBA00038932"/>
    </source>
</evidence>
<comment type="similarity">
    <text evidence="2">Belongs to the MIF family.</text>
</comment>
<keyword evidence="3" id="KW-0202">Cytokine</keyword>
<evidence type="ECO:0000256" key="7">
    <source>
        <dbReference type="ARBA" id="ARBA00036823"/>
    </source>
</evidence>
<comment type="subcellular location">
    <subcellularLocation>
        <location evidence="1">Secreted</location>
    </subcellularLocation>
</comment>
<comment type="catalytic activity">
    <reaction evidence="7">
        <text>L-dopachrome = 5,6-dihydroxyindole-2-carboxylate</text>
        <dbReference type="Rhea" id="RHEA:13041"/>
        <dbReference type="ChEBI" id="CHEBI:16875"/>
        <dbReference type="ChEBI" id="CHEBI:57509"/>
        <dbReference type="EC" id="5.3.3.12"/>
    </reaction>
</comment>
<dbReference type="GO" id="GO:0050178">
    <property type="term" value="F:phenylpyruvate tautomerase activity"/>
    <property type="evidence" value="ECO:0007669"/>
    <property type="project" value="UniProtKB-EC"/>
</dbReference>
<name>A0A2S2R6L6_9HEMI</name>
<accession>A0A2S2R6L6</accession>
<evidence type="ECO:0000256" key="1">
    <source>
        <dbReference type="ARBA" id="ARBA00004613"/>
    </source>
</evidence>
<dbReference type="EMBL" id="GGMS01016442">
    <property type="protein sequence ID" value="MBY85645.1"/>
    <property type="molecule type" value="Transcribed_RNA"/>
</dbReference>
<dbReference type="AlphaFoldDB" id="A0A2S2R6L6"/>
<evidence type="ECO:0000256" key="10">
    <source>
        <dbReference type="ARBA" id="ARBA00041631"/>
    </source>
</evidence>
<reference evidence="15" key="2">
    <citation type="submission" date="2025-04" db="UniProtKB">
        <authorList>
            <consortium name="RefSeq"/>
        </authorList>
    </citation>
    <scope>IDENTIFICATION</scope>
    <source>
        <tissue evidence="15">Whole body</tissue>
    </source>
</reference>
<dbReference type="GO" id="GO:0004167">
    <property type="term" value="F:dopachrome isomerase activity"/>
    <property type="evidence" value="ECO:0007669"/>
    <property type="project" value="UniProtKB-EC"/>
</dbReference>
<sequence>MPTFNVITNLPKHKIPSTFLSDASKLVSKILNVPELYIAVNIKAGQQMFWHDNESLCGLGSLAGTGIYGTEENKYYSSVLYDFLEKELGIPQDRLYISFVEQNPSNVGIRGTTLQDIIQ</sequence>
<dbReference type="InterPro" id="IPR014347">
    <property type="entry name" value="Tautomerase/MIF_sf"/>
</dbReference>
<keyword evidence="14" id="KW-1185">Reference proteome</keyword>
<evidence type="ECO:0000256" key="5">
    <source>
        <dbReference type="ARBA" id="ARBA00023235"/>
    </source>
</evidence>
<evidence type="ECO:0000256" key="3">
    <source>
        <dbReference type="ARBA" id="ARBA00022514"/>
    </source>
</evidence>
<dbReference type="RefSeq" id="XP_025422108.1">
    <property type="nucleotide sequence ID" value="XM_025566323.1"/>
</dbReference>
<dbReference type="SUPFAM" id="SSF55331">
    <property type="entry name" value="Tautomerase/MIF"/>
    <property type="match status" value="1"/>
</dbReference>
<dbReference type="PANTHER" id="PTHR11954:SF6">
    <property type="entry name" value="MACROPHAGE MIGRATION INHIBITORY FACTOR"/>
    <property type="match status" value="1"/>
</dbReference>
<dbReference type="Pfam" id="PF01187">
    <property type="entry name" value="MIF"/>
    <property type="match status" value="1"/>
</dbReference>
<dbReference type="OrthoDB" id="255819at2759"/>
<evidence type="ECO:0000256" key="9">
    <source>
        <dbReference type="ARBA" id="ARBA00039086"/>
    </source>
</evidence>
<keyword evidence="5" id="KW-0413">Isomerase</keyword>
<evidence type="ECO:0000256" key="11">
    <source>
        <dbReference type="ARBA" id="ARBA00041912"/>
    </source>
</evidence>
<organism evidence="13">
    <name type="scientific">Sipha flava</name>
    <name type="common">yellow sugarcane aphid</name>
    <dbReference type="NCBI Taxonomy" id="143950"/>
    <lineage>
        <taxon>Eukaryota</taxon>
        <taxon>Metazoa</taxon>
        <taxon>Ecdysozoa</taxon>
        <taxon>Arthropoda</taxon>
        <taxon>Hexapoda</taxon>
        <taxon>Insecta</taxon>
        <taxon>Pterygota</taxon>
        <taxon>Neoptera</taxon>
        <taxon>Paraneoptera</taxon>
        <taxon>Hemiptera</taxon>
        <taxon>Sternorrhyncha</taxon>
        <taxon>Aphidomorpha</taxon>
        <taxon>Aphidoidea</taxon>
        <taxon>Aphididae</taxon>
        <taxon>Sipha</taxon>
    </lineage>
</organism>
<evidence type="ECO:0000256" key="12">
    <source>
        <dbReference type="ARBA" id="ARBA00042730"/>
    </source>
</evidence>
<evidence type="ECO:0000256" key="4">
    <source>
        <dbReference type="ARBA" id="ARBA00022525"/>
    </source>
</evidence>
<evidence type="ECO:0000313" key="13">
    <source>
        <dbReference type="EMBL" id="MBY85645.1"/>
    </source>
</evidence>
<evidence type="ECO:0000313" key="14">
    <source>
        <dbReference type="Proteomes" id="UP000694846"/>
    </source>
</evidence>
<dbReference type="EC" id="5.3.2.1" evidence="9"/>
<dbReference type="Gene3D" id="3.30.429.10">
    <property type="entry name" value="Macrophage Migration Inhibitory Factor"/>
    <property type="match status" value="1"/>
</dbReference>
<evidence type="ECO:0000313" key="15">
    <source>
        <dbReference type="RefSeq" id="XP_025422108.1"/>
    </source>
</evidence>
<dbReference type="PANTHER" id="PTHR11954">
    <property type="entry name" value="D-DOPACHROME DECARBOXYLASE"/>
    <property type="match status" value="1"/>
</dbReference>
<comment type="catalytic activity">
    <reaction evidence="6">
        <text>3-phenylpyruvate = enol-phenylpyruvate</text>
        <dbReference type="Rhea" id="RHEA:17097"/>
        <dbReference type="ChEBI" id="CHEBI:16815"/>
        <dbReference type="ChEBI" id="CHEBI:18005"/>
        <dbReference type="EC" id="5.3.2.1"/>
    </reaction>
</comment>
<reference evidence="13" key="1">
    <citation type="submission" date="2018-04" db="EMBL/GenBank/DDBJ databases">
        <title>Transcriptome assembly of Sipha flava.</title>
        <authorList>
            <person name="Scully E.D."/>
            <person name="Geib S.M."/>
            <person name="Palmer N.A."/>
            <person name="Koch K."/>
            <person name="Bradshaw J."/>
            <person name="Heng-Moss T."/>
            <person name="Sarath G."/>
        </authorList>
    </citation>
    <scope>NUCLEOTIDE SEQUENCE</scope>
</reference>
<dbReference type="EC" id="5.3.3.12" evidence="8"/>
<dbReference type="InterPro" id="IPR001398">
    <property type="entry name" value="Macrophage_inhib_fac"/>
</dbReference>
<dbReference type="Proteomes" id="UP000694846">
    <property type="component" value="Unplaced"/>
</dbReference>
<proteinExistence type="inferred from homology"/>
<evidence type="ECO:0000256" key="6">
    <source>
        <dbReference type="ARBA" id="ARBA00036735"/>
    </source>
</evidence>
<protein>
    <recommendedName>
        <fullName evidence="12">L-dopachrome isomerase</fullName>
        <ecNumber evidence="9">5.3.2.1</ecNumber>
        <ecNumber evidence="8">5.3.3.12</ecNumber>
    </recommendedName>
    <alternativeName>
        <fullName evidence="10">L-dopachrome tautomerase</fullName>
    </alternativeName>
    <alternativeName>
        <fullName evidence="11">Phenylpyruvate tautomerase</fullName>
    </alternativeName>
</protein>
<gene>
    <name evidence="13" type="primary">mif</name>
    <name evidence="15" type="synonym">LOC112691891</name>
    <name evidence="13" type="ORF">g.47951</name>
</gene>